<evidence type="ECO:0000256" key="2">
    <source>
        <dbReference type="SAM" id="MobiDB-lite"/>
    </source>
</evidence>
<evidence type="ECO:0000259" key="4">
    <source>
        <dbReference type="Pfam" id="PF11611"/>
    </source>
</evidence>
<dbReference type="Pfam" id="PF11611">
    <property type="entry name" value="DUF4352"/>
    <property type="match status" value="1"/>
</dbReference>
<dbReference type="InterPro" id="IPR029051">
    <property type="entry name" value="DUF4352"/>
</dbReference>
<evidence type="ECO:0000313" key="6">
    <source>
        <dbReference type="Proteomes" id="UP000579647"/>
    </source>
</evidence>
<sequence>MHPRPQPDPSGLSTGRKIFLGVGGTTIVVLLGAIAMVIASPSADGPGSDAEQTASPAAQEQPTSQSSPTGEPEYQPAEAEEEPEDSLGIGDSFEVGGFSVTVDEVRVSADPIRDNLFNQSHSPEGKWVIVKYTVTNTSDDPAGWYQPVRVRTDDGRSYSEDYEAGTALAYEENGDIVVDINPDGSAVQYTVVDIPEGTDPDQAEFLDFMGNSTVVSIDD</sequence>
<dbReference type="Gene3D" id="2.60.40.1240">
    <property type="match status" value="1"/>
</dbReference>
<dbReference type="EMBL" id="JACHDO010000001">
    <property type="protein sequence ID" value="MBB5494908.1"/>
    <property type="molecule type" value="Genomic_DNA"/>
</dbReference>
<dbReference type="Proteomes" id="UP000579647">
    <property type="component" value="Unassembled WGS sequence"/>
</dbReference>
<dbReference type="RefSeq" id="WP_184369076.1">
    <property type="nucleotide sequence ID" value="NZ_BAAAKM010000052.1"/>
</dbReference>
<gene>
    <name evidence="5" type="ORF">HNR07_006045</name>
</gene>
<comment type="caution">
    <text evidence="5">The sequence shown here is derived from an EMBL/GenBank/DDBJ whole genome shotgun (WGS) entry which is preliminary data.</text>
</comment>
<organism evidence="5 6">
    <name type="scientific">Nocardiopsis metallicus</name>
    <dbReference type="NCBI Taxonomy" id="179819"/>
    <lineage>
        <taxon>Bacteria</taxon>
        <taxon>Bacillati</taxon>
        <taxon>Actinomycetota</taxon>
        <taxon>Actinomycetes</taxon>
        <taxon>Streptosporangiales</taxon>
        <taxon>Nocardiopsidaceae</taxon>
        <taxon>Nocardiopsis</taxon>
    </lineage>
</organism>
<feature type="region of interest" description="Disordered" evidence="2">
    <location>
        <begin position="43"/>
        <end position="93"/>
    </location>
</feature>
<dbReference type="InterPro" id="IPR029050">
    <property type="entry name" value="Immunoprotect_excell_Ig-like"/>
</dbReference>
<keyword evidence="1" id="KW-0732">Signal</keyword>
<reference evidence="5 6" key="1">
    <citation type="submission" date="2020-08" db="EMBL/GenBank/DDBJ databases">
        <title>Sequencing the genomes of 1000 actinobacteria strains.</title>
        <authorList>
            <person name="Klenk H.-P."/>
        </authorList>
    </citation>
    <scope>NUCLEOTIDE SEQUENCE [LARGE SCALE GENOMIC DNA]</scope>
    <source>
        <strain evidence="5 6">DSM 44598</strain>
    </source>
</reference>
<keyword evidence="3" id="KW-1133">Transmembrane helix</keyword>
<feature type="domain" description="DUF4352" evidence="4">
    <location>
        <begin position="88"/>
        <end position="207"/>
    </location>
</feature>
<protein>
    <recommendedName>
        <fullName evidence="4">DUF4352 domain-containing protein</fullName>
    </recommendedName>
</protein>
<keyword evidence="3" id="KW-0472">Membrane</keyword>
<evidence type="ECO:0000256" key="1">
    <source>
        <dbReference type="ARBA" id="ARBA00022729"/>
    </source>
</evidence>
<keyword evidence="6" id="KW-1185">Reference proteome</keyword>
<feature type="transmembrane region" description="Helical" evidence="3">
    <location>
        <begin position="18"/>
        <end position="39"/>
    </location>
</feature>
<proteinExistence type="predicted"/>
<accession>A0A840WXK1</accession>
<feature type="compositionally biased region" description="Polar residues" evidence="2">
    <location>
        <begin position="50"/>
        <end position="69"/>
    </location>
</feature>
<evidence type="ECO:0000256" key="3">
    <source>
        <dbReference type="SAM" id="Phobius"/>
    </source>
</evidence>
<evidence type="ECO:0000313" key="5">
    <source>
        <dbReference type="EMBL" id="MBB5494908.1"/>
    </source>
</evidence>
<keyword evidence="3" id="KW-0812">Transmembrane</keyword>
<name>A0A840WXK1_9ACTN</name>
<dbReference type="AlphaFoldDB" id="A0A840WXK1"/>